<evidence type="ECO:0000256" key="4">
    <source>
        <dbReference type="ARBA" id="ARBA00023163"/>
    </source>
</evidence>
<evidence type="ECO:0000256" key="5">
    <source>
        <dbReference type="ARBA" id="ARBA00024937"/>
    </source>
</evidence>
<sequence>MTEHTRESTPTLYAAERQALILRSAQAHGRVEVAAVAAELDVTPETVRRDLTVLERRGRVRRVHGGAIPVERLDIEPTVAARIEANAQEKERIARAAVEFLPAEGTVIIDGGTTTARLAEFFPRDRELTVVTTSLPVASTLAAFPGVSLHLVGGYLRGRTLTAVGDWTTAALAGIYADVAFLGTNGLSLEHGLSTPDQREAAAKRAMIASAKERVVLMDADKYGQAHFSRFADLDEIDTVITDDSLRAEDARSIQQLGPQVVRA</sequence>
<comment type="caution">
    <text evidence="7">The sequence shown here is derived from an EMBL/GenBank/DDBJ whole genome shotgun (WGS) entry which is preliminary data.</text>
</comment>
<dbReference type="InterPro" id="IPR001034">
    <property type="entry name" value="DeoR_HTH"/>
</dbReference>
<evidence type="ECO:0000313" key="7">
    <source>
        <dbReference type="EMBL" id="NYJ75373.1"/>
    </source>
</evidence>
<dbReference type="RefSeq" id="WP_179481981.1">
    <property type="nucleotide sequence ID" value="NZ_JACCFW010000001.1"/>
</dbReference>
<evidence type="ECO:0000259" key="6">
    <source>
        <dbReference type="PROSITE" id="PS51000"/>
    </source>
</evidence>
<comment type="function">
    <text evidence="5">Repressor of the lactose catabolism operon. Galactose-6-phosphate is the inducer.</text>
</comment>
<dbReference type="InterPro" id="IPR050313">
    <property type="entry name" value="Carb_Metab_HTH_regulators"/>
</dbReference>
<dbReference type="SMART" id="SM01134">
    <property type="entry name" value="DeoRC"/>
    <property type="match status" value="1"/>
</dbReference>
<dbReference type="SMART" id="SM00420">
    <property type="entry name" value="HTH_DEOR"/>
    <property type="match status" value="1"/>
</dbReference>
<dbReference type="SUPFAM" id="SSF46785">
    <property type="entry name" value="Winged helix' DNA-binding domain"/>
    <property type="match status" value="1"/>
</dbReference>
<dbReference type="Pfam" id="PF08220">
    <property type="entry name" value="HTH_DeoR"/>
    <property type="match status" value="1"/>
</dbReference>
<accession>A0A853DH85</accession>
<dbReference type="PANTHER" id="PTHR30363:SF4">
    <property type="entry name" value="GLYCEROL-3-PHOSPHATE REGULON REPRESSOR"/>
    <property type="match status" value="1"/>
</dbReference>
<dbReference type="Pfam" id="PF00455">
    <property type="entry name" value="DeoRC"/>
    <property type="match status" value="1"/>
</dbReference>
<evidence type="ECO:0000313" key="8">
    <source>
        <dbReference type="Proteomes" id="UP000571817"/>
    </source>
</evidence>
<feature type="domain" description="HTH deoR-type" evidence="6">
    <location>
        <begin position="14"/>
        <end position="69"/>
    </location>
</feature>
<dbReference type="PANTHER" id="PTHR30363">
    <property type="entry name" value="HTH-TYPE TRANSCRIPTIONAL REGULATOR SRLR-RELATED"/>
    <property type="match status" value="1"/>
</dbReference>
<dbReference type="InterPro" id="IPR037171">
    <property type="entry name" value="NagB/RpiA_transferase-like"/>
</dbReference>
<evidence type="ECO:0000256" key="2">
    <source>
        <dbReference type="ARBA" id="ARBA00022491"/>
    </source>
</evidence>
<dbReference type="EMBL" id="JACCFW010000001">
    <property type="protein sequence ID" value="NYJ75373.1"/>
    <property type="molecule type" value="Genomic_DNA"/>
</dbReference>
<keyword evidence="8" id="KW-1185">Reference proteome</keyword>
<reference evidence="7 8" key="1">
    <citation type="submission" date="2020-07" db="EMBL/GenBank/DDBJ databases">
        <title>Sequencing the genomes of 1000 actinobacteria strains.</title>
        <authorList>
            <person name="Klenk H.-P."/>
        </authorList>
    </citation>
    <scope>NUCLEOTIDE SEQUENCE [LARGE SCALE GENOMIC DNA]</scope>
    <source>
        <strain evidence="7 8">DSM 29531</strain>
    </source>
</reference>
<dbReference type="GO" id="GO:0003700">
    <property type="term" value="F:DNA-binding transcription factor activity"/>
    <property type="evidence" value="ECO:0007669"/>
    <property type="project" value="InterPro"/>
</dbReference>
<organism evidence="7 8">
    <name type="scientific">Allobranchiibius huperziae</name>
    <dbReference type="NCBI Taxonomy" id="1874116"/>
    <lineage>
        <taxon>Bacteria</taxon>
        <taxon>Bacillati</taxon>
        <taxon>Actinomycetota</taxon>
        <taxon>Actinomycetes</taxon>
        <taxon>Micrococcales</taxon>
        <taxon>Dermacoccaceae</taxon>
        <taxon>Allobranchiibius</taxon>
    </lineage>
</organism>
<dbReference type="InterPro" id="IPR014036">
    <property type="entry name" value="DeoR-like_C"/>
</dbReference>
<dbReference type="InterPro" id="IPR036388">
    <property type="entry name" value="WH-like_DNA-bd_sf"/>
</dbReference>
<protein>
    <recommendedName>
        <fullName evidence="1">Lactose phosphotransferase system repressor</fullName>
    </recommendedName>
</protein>
<dbReference type="SUPFAM" id="SSF100950">
    <property type="entry name" value="NagB/RpiA/CoA transferase-like"/>
    <property type="match status" value="1"/>
</dbReference>
<evidence type="ECO:0000256" key="1">
    <source>
        <dbReference type="ARBA" id="ARBA00021390"/>
    </source>
</evidence>
<dbReference type="Gene3D" id="3.40.50.1360">
    <property type="match status" value="1"/>
</dbReference>
<name>A0A853DH85_9MICO</name>
<evidence type="ECO:0000256" key="3">
    <source>
        <dbReference type="ARBA" id="ARBA00023015"/>
    </source>
</evidence>
<gene>
    <name evidence="7" type="ORF">HNR15_002336</name>
</gene>
<keyword evidence="2" id="KW-0678">Repressor</keyword>
<dbReference type="PRINTS" id="PR00037">
    <property type="entry name" value="HTHLACR"/>
</dbReference>
<dbReference type="InterPro" id="IPR036390">
    <property type="entry name" value="WH_DNA-bd_sf"/>
</dbReference>
<dbReference type="Proteomes" id="UP000571817">
    <property type="component" value="Unassembled WGS sequence"/>
</dbReference>
<keyword evidence="3" id="KW-0805">Transcription regulation</keyword>
<dbReference type="PROSITE" id="PS51000">
    <property type="entry name" value="HTH_DEOR_2"/>
    <property type="match status" value="1"/>
</dbReference>
<proteinExistence type="predicted"/>
<keyword evidence="4" id="KW-0804">Transcription</keyword>
<dbReference type="AlphaFoldDB" id="A0A853DH85"/>
<dbReference type="Gene3D" id="1.10.10.10">
    <property type="entry name" value="Winged helix-like DNA-binding domain superfamily/Winged helix DNA-binding domain"/>
    <property type="match status" value="1"/>
</dbReference>